<evidence type="ECO:0000313" key="3">
    <source>
        <dbReference type="Proteomes" id="UP001470230"/>
    </source>
</evidence>
<evidence type="ECO:0000313" key="2">
    <source>
        <dbReference type="EMBL" id="KAK8866347.1"/>
    </source>
</evidence>
<proteinExistence type="predicted"/>
<dbReference type="EMBL" id="JAPFFF010000015">
    <property type="protein sequence ID" value="KAK8866347.1"/>
    <property type="molecule type" value="Genomic_DNA"/>
</dbReference>
<gene>
    <name evidence="2" type="ORF">M9Y10_009308</name>
    <name evidence="1" type="ORF">M9Y10_031217</name>
</gene>
<sequence>MKKDYLELSVEEFSEKYPRESVLYRAQIKNWATDLTVKNGVWNGDLTIKNSWIYGIPGVIKIRWVRSQCSDDMIFPKGICKWWNGYNPQVH</sequence>
<reference evidence="2 3" key="1">
    <citation type="submission" date="2024-04" db="EMBL/GenBank/DDBJ databases">
        <title>Tritrichomonas musculus Genome.</title>
        <authorList>
            <person name="Alves-Ferreira E."/>
            <person name="Grigg M."/>
            <person name="Lorenzi H."/>
            <person name="Galac M."/>
        </authorList>
    </citation>
    <scope>NUCLEOTIDE SEQUENCE [LARGE SCALE GENOMIC DNA]</scope>
    <source>
        <strain evidence="2 3">EAF2021</strain>
    </source>
</reference>
<comment type="caution">
    <text evidence="2">The sequence shown here is derived from an EMBL/GenBank/DDBJ whole genome shotgun (WGS) entry which is preliminary data.</text>
</comment>
<keyword evidence="3" id="KW-1185">Reference proteome</keyword>
<dbReference type="Proteomes" id="UP001470230">
    <property type="component" value="Unassembled WGS sequence"/>
</dbReference>
<accession>A0ABR2IN79</accession>
<organism evidence="2 3">
    <name type="scientific">Tritrichomonas musculus</name>
    <dbReference type="NCBI Taxonomy" id="1915356"/>
    <lineage>
        <taxon>Eukaryota</taxon>
        <taxon>Metamonada</taxon>
        <taxon>Parabasalia</taxon>
        <taxon>Tritrichomonadida</taxon>
        <taxon>Tritrichomonadidae</taxon>
        <taxon>Tritrichomonas</taxon>
    </lineage>
</organism>
<protein>
    <submittedName>
        <fullName evidence="2">Uncharacterized protein</fullName>
    </submittedName>
</protein>
<dbReference type="EMBL" id="JAPFFF010000411">
    <property type="protein sequence ID" value="KAK8834420.1"/>
    <property type="molecule type" value="Genomic_DNA"/>
</dbReference>
<evidence type="ECO:0000313" key="1">
    <source>
        <dbReference type="EMBL" id="KAK8834420.1"/>
    </source>
</evidence>
<name>A0ABR2IN79_9EUKA</name>